<keyword evidence="3" id="KW-1185">Reference proteome</keyword>
<comment type="caution">
    <text evidence="2">The sequence shown here is derived from an EMBL/GenBank/DDBJ whole genome shotgun (WGS) entry which is preliminary data.</text>
</comment>
<protein>
    <submittedName>
        <fullName evidence="2">Uncharacterized protein</fullName>
    </submittedName>
</protein>
<dbReference type="AlphaFoldDB" id="A0A0V1M1E3"/>
<dbReference type="Proteomes" id="UP000054843">
    <property type="component" value="Unassembled WGS sequence"/>
</dbReference>
<proteinExistence type="predicted"/>
<accession>A0A0V1M1E3</accession>
<organism evidence="2 3">
    <name type="scientific">Trichinella papuae</name>
    <dbReference type="NCBI Taxonomy" id="268474"/>
    <lineage>
        <taxon>Eukaryota</taxon>
        <taxon>Metazoa</taxon>
        <taxon>Ecdysozoa</taxon>
        <taxon>Nematoda</taxon>
        <taxon>Enoplea</taxon>
        <taxon>Dorylaimia</taxon>
        <taxon>Trichinellida</taxon>
        <taxon>Trichinellidae</taxon>
        <taxon>Trichinella</taxon>
    </lineage>
</organism>
<keyword evidence="1" id="KW-1133">Transmembrane helix</keyword>
<evidence type="ECO:0000256" key="1">
    <source>
        <dbReference type="SAM" id="Phobius"/>
    </source>
</evidence>
<dbReference type="EMBL" id="JYDO01000328">
    <property type="protein sequence ID" value="KRZ65579.1"/>
    <property type="molecule type" value="Genomic_DNA"/>
</dbReference>
<evidence type="ECO:0000313" key="2">
    <source>
        <dbReference type="EMBL" id="KRZ65579.1"/>
    </source>
</evidence>
<keyword evidence="1" id="KW-0472">Membrane</keyword>
<keyword evidence="1" id="KW-0812">Transmembrane</keyword>
<gene>
    <name evidence="2" type="ORF">T10_682</name>
</gene>
<reference evidence="2 3" key="1">
    <citation type="submission" date="2015-01" db="EMBL/GenBank/DDBJ databases">
        <title>Evolution of Trichinella species and genotypes.</title>
        <authorList>
            <person name="Korhonen P.K."/>
            <person name="Edoardo P."/>
            <person name="Giuseppe L.R."/>
            <person name="Gasser R.B."/>
        </authorList>
    </citation>
    <scope>NUCLEOTIDE SEQUENCE [LARGE SCALE GENOMIC DNA]</scope>
    <source>
        <strain evidence="2">ISS1980</strain>
    </source>
</reference>
<evidence type="ECO:0000313" key="3">
    <source>
        <dbReference type="Proteomes" id="UP000054843"/>
    </source>
</evidence>
<feature type="transmembrane region" description="Helical" evidence="1">
    <location>
        <begin position="18"/>
        <end position="34"/>
    </location>
</feature>
<name>A0A0V1M1E3_9BILA</name>
<sequence>MRPFTHGETTLDYGLEERAVLFLHFGGLPFFMLLKSQTLRQVRRQCLIRLGLLISLYPHGSQKRVTLIMMVISADNSSHF</sequence>